<evidence type="ECO:0000313" key="2">
    <source>
        <dbReference type="Proteomes" id="UP000814033"/>
    </source>
</evidence>
<reference evidence="1" key="1">
    <citation type="submission" date="2021-02" db="EMBL/GenBank/DDBJ databases">
        <authorList>
            <consortium name="DOE Joint Genome Institute"/>
            <person name="Ahrendt S."/>
            <person name="Looney B.P."/>
            <person name="Miyauchi S."/>
            <person name="Morin E."/>
            <person name="Drula E."/>
            <person name="Courty P.E."/>
            <person name="Chicoki N."/>
            <person name="Fauchery L."/>
            <person name="Kohler A."/>
            <person name="Kuo A."/>
            <person name="Labutti K."/>
            <person name="Pangilinan J."/>
            <person name="Lipzen A."/>
            <person name="Riley R."/>
            <person name="Andreopoulos W."/>
            <person name="He G."/>
            <person name="Johnson J."/>
            <person name="Barry K.W."/>
            <person name="Grigoriev I.V."/>
            <person name="Nagy L."/>
            <person name="Hibbett D."/>
            <person name="Henrissat B."/>
            <person name="Matheny P.B."/>
            <person name="Labbe J."/>
            <person name="Martin F."/>
        </authorList>
    </citation>
    <scope>NUCLEOTIDE SEQUENCE</scope>
    <source>
        <strain evidence="1">FP105234-sp</strain>
    </source>
</reference>
<keyword evidence="2" id="KW-1185">Reference proteome</keyword>
<name>A0ACB8RH94_9AGAM</name>
<accession>A0ACB8RH94</accession>
<organism evidence="1 2">
    <name type="scientific">Auriscalpium vulgare</name>
    <dbReference type="NCBI Taxonomy" id="40419"/>
    <lineage>
        <taxon>Eukaryota</taxon>
        <taxon>Fungi</taxon>
        <taxon>Dikarya</taxon>
        <taxon>Basidiomycota</taxon>
        <taxon>Agaricomycotina</taxon>
        <taxon>Agaricomycetes</taxon>
        <taxon>Russulales</taxon>
        <taxon>Auriscalpiaceae</taxon>
        <taxon>Auriscalpium</taxon>
    </lineage>
</organism>
<sequence length="690" mass="75024">MSAQPTDLDERKLIYLAARIQQAVLYLRSLKYEERPKYFNALAAEIYRCCKYARHRHSAFSRLPLVVESAWAALVDAIKHYSERGWAFEVFQIVTGDPYDVGSLEPDVWWAKDFDGLDQIAVVDVTVEDLMAPLRPATPPPMLPSPPPSVPILRATTSPLTDLPTSTSPSRDSSEDSSTSSASPPPYEHASPRLLSNDPAEEQRLPPDSVVITIPKLRHREYHHAVEKDEYLVGTKTSPQHKTPCRYCGEQELPCFIGTRKGCCVLCTLRGVPCLLLPCEIERDDDPACPRIINEDEDPASFPPDILVVNVPNKSGTSKFIIGSTSSERCPAPCAACHSADVPCMAGSGTHCVLCGLRRTRCVPHVPGVPAPALRALNPRLAQPRRLKSDYDSSLPADAVVVSVAGRRYYLGTARAQRNEVVCGLCHEAEAPCLAGKGSGTCVLCSLRCQRCVPIAEHYSAGPVRRRGRGRGRAQAAIAVPELSKRRPARATMRVARAIDAAEATTDIPPGMQAQIDRRVEMLVARRVQEATESLRKELLGHLSGNATVPERSSLLDAPALEWTDNPPPYQHTDGIQTSKDLSLPPAYSRAMGSNSRPAHHAAPHAERRTEILRGNPHSSGAAFGGDRRSSGASSSAGPPPPCTNGGAARRLELCKMQSEAGEGYLGWVLHPYLLVKITVGPPATYHSKK</sequence>
<comment type="caution">
    <text evidence="1">The sequence shown here is derived from an EMBL/GenBank/DDBJ whole genome shotgun (WGS) entry which is preliminary data.</text>
</comment>
<dbReference type="EMBL" id="MU276025">
    <property type="protein sequence ID" value="KAI0043285.1"/>
    <property type="molecule type" value="Genomic_DNA"/>
</dbReference>
<evidence type="ECO:0000313" key="1">
    <source>
        <dbReference type="EMBL" id="KAI0043285.1"/>
    </source>
</evidence>
<protein>
    <submittedName>
        <fullName evidence="1">Uncharacterized protein</fullName>
    </submittedName>
</protein>
<dbReference type="Proteomes" id="UP000814033">
    <property type="component" value="Unassembled WGS sequence"/>
</dbReference>
<proteinExistence type="predicted"/>
<gene>
    <name evidence="1" type="ORF">FA95DRAFT_1609518</name>
</gene>
<reference evidence="1" key="2">
    <citation type="journal article" date="2022" name="New Phytol.">
        <title>Evolutionary transition to the ectomycorrhizal habit in the genomes of a hyperdiverse lineage of mushroom-forming fungi.</title>
        <authorList>
            <person name="Looney B."/>
            <person name="Miyauchi S."/>
            <person name="Morin E."/>
            <person name="Drula E."/>
            <person name="Courty P.E."/>
            <person name="Kohler A."/>
            <person name="Kuo A."/>
            <person name="LaButti K."/>
            <person name="Pangilinan J."/>
            <person name="Lipzen A."/>
            <person name="Riley R."/>
            <person name="Andreopoulos W."/>
            <person name="He G."/>
            <person name="Johnson J."/>
            <person name="Nolan M."/>
            <person name="Tritt A."/>
            <person name="Barry K.W."/>
            <person name="Grigoriev I.V."/>
            <person name="Nagy L.G."/>
            <person name="Hibbett D."/>
            <person name="Henrissat B."/>
            <person name="Matheny P.B."/>
            <person name="Labbe J."/>
            <person name="Martin F.M."/>
        </authorList>
    </citation>
    <scope>NUCLEOTIDE SEQUENCE</scope>
    <source>
        <strain evidence="1">FP105234-sp</strain>
    </source>
</reference>